<dbReference type="Pfam" id="PF07690">
    <property type="entry name" value="MFS_1"/>
    <property type="match status" value="1"/>
</dbReference>
<dbReference type="Proteomes" id="UP001205311">
    <property type="component" value="Unassembled WGS sequence"/>
</dbReference>
<feature type="transmembrane region" description="Helical" evidence="6">
    <location>
        <begin position="173"/>
        <end position="190"/>
    </location>
</feature>
<dbReference type="PANTHER" id="PTHR23513:SF6">
    <property type="entry name" value="MAJOR FACILITATOR SUPERFAMILY ASSOCIATED DOMAIN-CONTAINING PROTEIN"/>
    <property type="match status" value="1"/>
</dbReference>
<feature type="transmembrane region" description="Helical" evidence="6">
    <location>
        <begin position="348"/>
        <end position="370"/>
    </location>
</feature>
<feature type="transmembrane region" description="Helical" evidence="6">
    <location>
        <begin position="376"/>
        <end position="393"/>
    </location>
</feature>
<dbReference type="InterPro" id="IPR020846">
    <property type="entry name" value="MFS_dom"/>
</dbReference>
<evidence type="ECO:0000256" key="1">
    <source>
        <dbReference type="ARBA" id="ARBA00004651"/>
    </source>
</evidence>
<keyword evidence="5 6" id="KW-0472">Membrane</keyword>
<dbReference type="SUPFAM" id="SSF103473">
    <property type="entry name" value="MFS general substrate transporter"/>
    <property type="match status" value="1"/>
</dbReference>
<protein>
    <submittedName>
        <fullName evidence="8">Arabinose efflux permease, MFS family</fullName>
    </submittedName>
</protein>
<keyword evidence="4 6" id="KW-1133">Transmembrane helix</keyword>
<feature type="transmembrane region" description="Helical" evidence="6">
    <location>
        <begin position="312"/>
        <end position="336"/>
    </location>
</feature>
<keyword evidence="3 6" id="KW-0812">Transmembrane</keyword>
<gene>
    <name evidence="8" type="ORF">LX15_000115</name>
</gene>
<evidence type="ECO:0000259" key="7">
    <source>
        <dbReference type="PROSITE" id="PS50850"/>
    </source>
</evidence>
<feature type="domain" description="Major facilitator superfamily (MFS) profile" evidence="7">
    <location>
        <begin position="1"/>
        <end position="400"/>
    </location>
</feature>
<evidence type="ECO:0000256" key="6">
    <source>
        <dbReference type="SAM" id="Phobius"/>
    </source>
</evidence>
<dbReference type="InterPro" id="IPR011701">
    <property type="entry name" value="MFS"/>
</dbReference>
<dbReference type="EMBL" id="JAMTCP010000001">
    <property type="protein sequence ID" value="MCP2256432.1"/>
    <property type="molecule type" value="Genomic_DNA"/>
</dbReference>
<dbReference type="Gene3D" id="1.20.1250.20">
    <property type="entry name" value="MFS general substrate transporter like domains"/>
    <property type="match status" value="1"/>
</dbReference>
<feature type="transmembrane region" description="Helical" evidence="6">
    <location>
        <begin position="283"/>
        <end position="306"/>
    </location>
</feature>
<organism evidence="8 9">
    <name type="scientific">Streptoalloteichus tenebrarius (strain ATCC 17920 / DSM 40477 / JCM 4838 / CBS 697.72 / NBRC 16177 / NCIMB 11028 / NRRL B-12390 / A12253. 1 / ISP 5477)</name>
    <name type="common">Streptomyces tenebrarius</name>
    <dbReference type="NCBI Taxonomy" id="1933"/>
    <lineage>
        <taxon>Bacteria</taxon>
        <taxon>Bacillati</taxon>
        <taxon>Actinomycetota</taxon>
        <taxon>Actinomycetes</taxon>
        <taxon>Pseudonocardiales</taxon>
        <taxon>Pseudonocardiaceae</taxon>
        <taxon>Streptoalloteichus</taxon>
    </lineage>
</organism>
<dbReference type="InterPro" id="IPR036259">
    <property type="entry name" value="MFS_trans_sf"/>
</dbReference>
<feature type="transmembrane region" description="Helical" evidence="6">
    <location>
        <begin position="258"/>
        <end position="276"/>
    </location>
</feature>
<evidence type="ECO:0000256" key="5">
    <source>
        <dbReference type="ARBA" id="ARBA00023136"/>
    </source>
</evidence>
<evidence type="ECO:0000256" key="2">
    <source>
        <dbReference type="ARBA" id="ARBA00022475"/>
    </source>
</evidence>
<dbReference type="RefSeq" id="WP_253667433.1">
    <property type="nucleotide sequence ID" value="NZ_JAMTCP010000001.1"/>
</dbReference>
<comment type="subcellular location">
    <subcellularLocation>
        <location evidence="1">Cell membrane</location>
        <topology evidence="1">Multi-pass membrane protein</topology>
    </subcellularLocation>
</comment>
<accession>A0ABT1HLP6</accession>
<feature type="transmembrane region" description="Helical" evidence="6">
    <location>
        <begin position="225"/>
        <end position="246"/>
    </location>
</feature>
<evidence type="ECO:0000256" key="4">
    <source>
        <dbReference type="ARBA" id="ARBA00022989"/>
    </source>
</evidence>
<evidence type="ECO:0000256" key="3">
    <source>
        <dbReference type="ARBA" id="ARBA00022692"/>
    </source>
</evidence>
<dbReference type="CDD" id="cd06173">
    <property type="entry name" value="MFS_MefA_like"/>
    <property type="match status" value="1"/>
</dbReference>
<keyword evidence="2" id="KW-1003">Cell membrane</keyword>
<feature type="transmembrane region" description="Helical" evidence="6">
    <location>
        <begin position="47"/>
        <end position="67"/>
    </location>
</feature>
<dbReference type="PANTHER" id="PTHR23513">
    <property type="entry name" value="INTEGRAL MEMBRANE EFFLUX PROTEIN-RELATED"/>
    <property type="match status" value="1"/>
</dbReference>
<evidence type="ECO:0000313" key="8">
    <source>
        <dbReference type="EMBL" id="MCP2256432.1"/>
    </source>
</evidence>
<sequence length="418" mass="42448">MSRPSVPLSRNRDYHILWGSQLLSELAAEITQIAFPLLILAMAGSPLAMGLASSVLMAANMVAVVPAGVAADRWNRKRIMVVCMLGRALAMGALALAVLGGAGHLAAVLAVAAVEGFLGAVFDPVEHAALPQVVPADQLARAVARNAARPFVATLLGPAVAGFLFTAHPATPLVADAVMLGLSFVALLFLRLPHRVTPADAPPTRVRADVAEGFRWVLGHRTLRATMLWMVFCNLVLGALVTIVLAVSGETGVDTGEIGLTMACLGAGGLLGGMAADRLRAALPAPVVLVGFSWLATALVAAMSLVPAGVLLGVLLGAVMFCVPVANTTVLTYQLVTTPDRLRGRLSSLAGFCSGGAGALGPLFGGLLAAAGGTTGTLVCAAALGLVALGVSLSPTMRRFPSATLAPETLDETAGARG</sequence>
<keyword evidence="9" id="KW-1185">Reference proteome</keyword>
<name>A0ABT1HLP6_STRSD</name>
<proteinExistence type="predicted"/>
<reference evidence="8 9" key="1">
    <citation type="submission" date="2022-06" db="EMBL/GenBank/DDBJ databases">
        <title>Genomic Encyclopedia of Archaeal and Bacterial Type Strains, Phase II (KMG-II): from individual species to whole genera.</title>
        <authorList>
            <person name="Goeker M."/>
        </authorList>
    </citation>
    <scope>NUCLEOTIDE SEQUENCE [LARGE SCALE GENOMIC DNA]</scope>
    <source>
        <strain evidence="8 9">DSM 40477</strain>
    </source>
</reference>
<comment type="caution">
    <text evidence="8">The sequence shown here is derived from an EMBL/GenBank/DDBJ whole genome shotgun (WGS) entry which is preliminary data.</text>
</comment>
<dbReference type="PROSITE" id="PS50850">
    <property type="entry name" value="MFS"/>
    <property type="match status" value="1"/>
</dbReference>
<evidence type="ECO:0000313" key="9">
    <source>
        <dbReference type="Proteomes" id="UP001205311"/>
    </source>
</evidence>